<gene>
    <name evidence="2" type="ORF">OG398_22435</name>
</gene>
<proteinExistence type="predicted"/>
<keyword evidence="1" id="KW-1133">Transmembrane helix</keyword>
<keyword evidence="1" id="KW-0812">Transmembrane</keyword>
<feature type="transmembrane region" description="Helical" evidence="1">
    <location>
        <begin position="7"/>
        <end position="23"/>
    </location>
</feature>
<evidence type="ECO:0000313" key="2">
    <source>
        <dbReference type="EMBL" id="WTW70821.1"/>
    </source>
</evidence>
<protein>
    <submittedName>
        <fullName evidence="2">Uncharacterized protein</fullName>
    </submittedName>
</protein>
<feature type="transmembrane region" description="Helical" evidence="1">
    <location>
        <begin position="29"/>
        <end position="48"/>
    </location>
</feature>
<reference evidence="2" key="1">
    <citation type="submission" date="2022-10" db="EMBL/GenBank/DDBJ databases">
        <title>The complete genomes of actinobacterial strains from the NBC collection.</title>
        <authorList>
            <person name="Joergensen T.S."/>
            <person name="Alvarez Arevalo M."/>
            <person name="Sterndorff E.B."/>
            <person name="Faurdal D."/>
            <person name="Vuksanovic O."/>
            <person name="Mourched A.-S."/>
            <person name="Charusanti P."/>
            <person name="Shaw S."/>
            <person name="Blin K."/>
            <person name="Weber T."/>
        </authorList>
    </citation>
    <scope>NUCLEOTIDE SEQUENCE</scope>
    <source>
        <strain evidence="2">NBC_00008</strain>
    </source>
</reference>
<keyword evidence="1" id="KW-0472">Membrane</keyword>
<name>A0AAU2VTH6_9ACTN</name>
<organism evidence="2">
    <name type="scientific">Streptomyces sp. NBC_00008</name>
    <dbReference type="NCBI Taxonomy" id="2903610"/>
    <lineage>
        <taxon>Bacteria</taxon>
        <taxon>Bacillati</taxon>
        <taxon>Actinomycetota</taxon>
        <taxon>Actinomycetes</taxon>
        <taxon>Kitasatosporales</taxon>
        <taxon>Streptomycetaceae</taxon>
        <taxon>Streptomyces</taxon>
    </lineage>
</organism>
<evidence type="ECO:0000256" key="1">
    <source>
        <dbReference type="SAM" id="Phobius"/>
    </source>
</evidence>
<dbReference type="EMBL" id="CP108313">
    <property type="protein sequence ID" value="WTW70821.1"/>
    <property type="molecule type" value="Genomic_DNA"/>
</dbReference>
<accession>A0AAU2VTH6</accession>
<dbReference type="AlphaFoldDB" id="A0AAU2VTH6"/>
<sequence>MYWIRVTLWCVALACFYVMFILKPDNLPLVFLLFILGVVLPGCGEAYADQRRRRDWYAKRFASIDELRMMVADEAALRRFRDEKGVLKAARQLRRQFPLCPIAESVKLVESL</sequence>